<sequence length="105" mass="11633">MGQVFIGVFTAVFVLKTAPPHGGTFNWDAGHVEETCEHTCGIKEMLITVAGAESLTAESVHLMKAQEGLALEYLEYYKLITVHHSIVNNSKPKPLLKKWDFTTSE</sequence>
<dbReference type="Proteomes" id="UP001152795">
    <property type="component" value="Unassembled WGS sequence"/>
</dbReference>
<protein>
    <submittedName>
        <fullName evidence="1">Uncharacterized protein</fullName>
    </submittedName>
</protein>
<dbReference type="EMBL" id="CACRXK020007193">
    <property type="protein sequence ID" value="CAB4011573.1"/>
    <property type="molecule type" value="Genomic_DNA"/>
</dbReference>
<keyword evidence="2" id="KW-1185">Reference proteome</keyword>
<accession>A0A7D9ENJ0</accession>
<evidence type="ECO:0000313" key="2">
    <source>
        <dbReference type="Proteomes" id="UP001152795"/>
    </source>
</evidence>
<evidence type="ECO:0000313" key="1">
    <source>
        <dbReference type="EMBL" id="CAB4011573.1"/>
    </source>
</evidence>
<proteinExistence type="predicted"/>
<reference evidence="1" key="1">
    <citation type="submission" date="2020-04" db="EMBL/GenBank/DDBJ databases">
        <authorList>
            <person name="Alioto T."/>
            <person name="Alioto T."/>
            <person name="Gomez Garrido J."/>
        </authorList>
    </citation>
    <scope>NUCLEOTIDE SEQUENCE</scope>
    <source>
        <strain evidence="1">A484AB</strain>
    </source>
</reference>
<dbReference type="AlphaFoldDB" id="A0A7D9ENJ0"/>
<organism evidence="1 2">
    <name type="scientific">Paramuricea clavata</name>
    <name type="common">Red gorgonian</name>
    <name type="synonym">Violescent sea-whip</name>
    <dbReference type="NCBI Taxonomy" id="317549"/>
    <lineage>
        <taxon>Eukaryota</taxon>
        <taxon>Metazoa</taxon>
        <taxon>Cnidaria</taxon>
        <taxon>Anthozoa</taxon>
        <taxon>Octocorallia</taxon>
        <taxon>Malacalcyonacea</taxon>
        <taxon>Plexauridae</taxon>
        <taxon>Paramuricea</taxon>
    </lineage>
</organism>
<name>A0A7D9ENJ0_PARCT</name>
<comment type="caution">
    <text evidence="1">The sequence shown here is derived from an EMBL/GenBank/DDBJ whole genome shotgun (WGS) entry which is preliminary data.</text>
</comment>
<gene>
    <name evidence="1" type="ORF">PACLA_8A002806</name>
</gene>